<organism evidence="2 3">
    <name type="scientific">Streptomyces orinoci</name>
    <name type="common">Streptoverticillium orinoci</name>
    <dbReference type="NCBI Taxonomy" id="67339"/>
    <lineage>
        <taxon>Bacteria</taxon>
        <taxon>Bacillati</taxon>
        <taxon>Actinomycetota</taxon>
        <taxon>Actinomycetes</taxon>
        <taxon>Kitasatosporales</taxon>
        <taxon>Streptomycetaceae</taxon>
        <taxon>Streptomyces</taxon>
    </lineage>
</organism>
<accession>A0ABV3JUM6</accession>
<dbReference type="EMBL" id="JBFAUK010000005">
    <property type="protein sequence ID" value="MEV5506586.1"/>
    <property type="molecule type" value="Genomic_DNA"/>
</dbReference>
<proteinExistence type="predicted"/>
<evidence type="ECO:0000313" key="2">
    <source>
        <dbReference type="EMBL" id="MEV5506586.1"/>
    </source>
</evidence>
<sequence length="236" mass="25504">MPELDVRLDGFTADEKTTDAFFHTVGWIEDELVPLAEHHTADAAHSFYVLHDPTATLDHPGVSQYAALHIHRDMQARTFRFEHAVLPLPAMAQSWLIHRGCPPDAIGLVAGMGPAPADEATRALERRLAGDGDHYALGYSYTSDDPDDMVVLAALRALDECAPSPFRVVVEEVDTDAWTYTLREGGFATAGQALQWCEDRLSGTAGPLPPVKPAASSARPAAVPMSGISRPPGRSR</sequence>
<feature type="region of interest" description="Disordered" evidence="1">
    <location>
        <begin position="201"/>
        <end position="236"/>
    </location>
</feature>
<reference evidence="2 3" key="1">
    <citation type="submission" date="2024-06" db="EMBL/GenBank/DDBJ databases">
        <title>The Natural Products Discovery Center: Release of the First 8490 Sequenced Strains for Exploring Actinobacteria Biosynthetic Diversity.</title>
        <authorList>
            <person name="Kalkreuter E."/>
            <person name="Kautsar S.A."/>
            <person name="Yang D."/>
            <person name="Bader C.D."/>
            <person name="Teijaro C.N."/>
            <person name="Fluegel L."/>
            <person name="Davis C.M."/>
            <person name="Simpson J.R."/>
            <person name="Lauterbach L."/>
            <person name="Steele A.D."/>
            <person name="Gui C."/>
            <person name="Meng S."/>
            <person name="Li G."/>
            <person name="Viehrig K."/>
            <person name="Ye F."/>
            <person name="Su P."/>
            <person name="Kiefer A.F."/>
            <person name="Nichols A."/>
            <person name="Cepeda A.J."/>
            <person name="Yan W."/>
            <person name="Fan B."/>
            <person name="Jiang Y."/>
            <person name="Adhikari A."/>
            <person name="Zheng C.-J."/>
            <person name="Schuster L."/>
            <person name="Cowan T.M."/>
            <person name="Smanski M.J."/>
            <person name="Chevrette M.G."/>
            <person name="De Carvalho L.P.S."/>
            <person name="Shen B."/>
        </authorList>
    </citation>
    <scope>NUCLEOTIDE SEQUENCE [LARGE SCALE GENOMIC DNA]</scope>
    <source>
        <strain evidence="2 3">NPDC052347</strain>
    </source>
</reference>
<name>A0ABV3JUM6_STRON</name>
<evidence type="ECO:0000313" key="3">
    <source>
        <dbReference type="Proteomes" id="UP001552594"/>
    </source>
</evidence>
<dbReference type="RefSeq" id="WP_241561070.1">
    <property type="nucleotide sequence ID" value="NZ_JBFAUK010000005.1"/>
</dbReference>
<gene>
    <name evidence="2" type="ORF">AB0L16_08905</name>
</gene>
<feature type="compositionally biased region" description="Low complexity" evidence="1">
    <location>
        <begin position="213"/>
        <end position="224"/>
    </location>
</feature>
<dbReference type="Proteomes" id="UP001552594">
    <property type="component" value="Unassembled WGS sequence"/>
</dbReference>
<protein>
    <submittedName>
        <fullName evidence="2">Uncharacterized protein</fullName>
    </submittedName>
</protein>
<keyword evidence="3" id="KW-1185">Reference proteome</keyword>
<comment type="caution">
    <text evidence="2">The sequence shown here is derived from an EMBL/GenBank/DDBJ whole genome shotgun (WGS) entry which is preliminary data.</text>
</comment>
<evidence type="ECO:0000256" key="1">
    <source>
        <dbReference type="SAM" id="MobiDB-lite"/>
    </source>
</evidence>